<evidence type="ECO:0000313" key="3">
    <source>
        <dbReference type="Proteomes" id="UP000178603"/>
    </source>
</evidence>
<dbReference type="EMBL" id="MGGW01000001">
    <property type="protein sequence ID" value="OGM55562.1"/>
    <property type="molecule type" value="Genomic_DNA"/>
</dbReference>
<evidence type="ECO:0000256" key="1">
    <source>
        <dbReference type="SAM" id="MobiDB-lite"/>
    </source>
</evidence>
<evidence type="ECO:0000313" key="2">
    <source>
        <dbReference type="EMBL" id="OGM55562.1"/>
    </source>
</evidence>
<protein>
    <submittedName>
        <fullName evidence="2">Uncharacterized protein</fullName>
    </submittedName>
</protein>
<proteinExistence type="predicted"/>
<organism evidence="2 3">
    <name type="scientific">Candidatus Woesebacteria bacterium RIFCSPHIGHO2_12_FULL_41_24</name>
    <dbReference type="NCBI Taxonomy" id="1802510"/>
    <lineage>
        <taxon>Bacteria</taxon>
        <taxon>Candidatus Woeseibacteriota</taxon>
    </lineage>
</organism>
<name>A0A1F8AUX8_9BACT</name>
<accession>A0A1F8AUX8</accession>
<gene>
    <name evidence="2" type="ORF">A3E44_04835</name>
</gene>
<comment type="caution">
    <text evidence="2">The sequence shown here is derived from an EMBL/GenBank/DDBJ whole genome shotgun (WGS) entry which is preliminary data.</text>
</comment>
<sequence>MREVGKFAETKKLLSASLRTGRDETTVSRNSRLAGGTPDQIGRLGGGQPMSSFALFTLRKPALEGEKSELPAR</sequence>
<reference evidence="2 3" key="1">
    <citation type="journal article" date="2016" name="Nat. Commun.">
        <title>Thousands of microbial genomes shed light on interconnected biogeochemical processes in an aquifer system.</title>
        <authorList>
            <person name="Anantharaman K."/>
            <person name="Brown C.T."/>
            <person name="Hug L.A."/>
            <person name="Sharon I."/>
            <person name="Castelle C.J."/>
            <person name="Probst A.J."/>
            <person name="Thomas B.C."/>
            <person name="Singh A."/>
            <person name="Wilkins M.J."/>
            <person name="Karaoz U."/>
            <person name="Brodie E.L."/>
            <person name="Williams K.H."/>
            <person name="Hubbard S.S."/>
            <person name="Banfield J.F."/>
        </authorList>
    </citation>
    <scope>NUCLEOTIDE SEQUENCE [LARGE SCALE GENOMIC DNA]</scope>
</reference>
<feature type="region of interest" description="Disordered" evidence="1">
    <location>
        <begin position="18"/>
        <end position="48"/>
    </location>
</feature>
<dbReference type="AlphaFoldDB" id="A0A1F8AUX8"/>
<dbReference type="Proteomes" id="UP000178603">
    <property type="component" value="Unassembled WGS sequence"/>
</dbReference>